<name>A0ABU0TAE4_9ACTN</name>
<sequence length="38" mass="4002">MPTENVAPPKDTLPPENVARVCVANGGTRSDFFSGGRL</sequence>
<keyword evidence="2" id="KW-1185">Reference proteome</keyword>
<accession>A0ABU0TAE4</accession>
<evidence type="ECO:0000313" key="2">
    <source>
        <dbReference type="Proteomes" id="UP001230328"/>
    </source>
</evidence>
<protein>
    <submittedName>
        <fullName evidence="1">Uncharacterized protein</fullName>
    </submittedName>
</protein>
<dbReference type="Proteomes" id="UP001230328">
    <property type="component" value="Unassembled WGS sequence"/>
</dbReference>
<organism evidence="1 2">
    <name type="scientific">Streptomyces umbrinus</name>
    <dbReference type="NCBI Taxonomy" id="67370"/>
    <lineage>
        <taxon>Bacteria</taxon>
        <taxon>Bacillati</taxon>
        <taxon>Actinomycetota</taxon>
        <taxon>Actinomycetes</taxon>
        <taxon>Kitasatosporales</taxon>
        <taxon>Streptomycetaceae</taxon>
        <taxon>Streptomyces</taxon>
        <taxon>Streptomyces phaeochromogenes group</taxon>
    </lineage>
</organism>
<proteinExistence type="predicted"/>
<reference evidence="1 2" key="1">
    <citation type="submission" date="2023-07" db="EMBL/GenBank/DDBJ databases">
        <title>Comparative genomics of wheat-associated soil bacteria to identify genetic determinants of phenazine resistance.</title>
        <authorList>
            <person name="Mouncey N."/>
        </authorList>
    </citation>
    <scope>NUCLEOTIDE SEQUENCE [LARGE SCALE GENOMIC DNA]</scope>
    <source>
        <strain evidence="1 2">V2I4</strain>
    </source>
</reference>
<comment type="caution">
    <text evidence="1">The sequence shown here is derived from an EMBL/GenBank/DDBJ whole genome shotgun (WGS) entry which is preliminary data.</text>
</comment>
<evidence type="ECO:0000313" key="1">
    <source>
        <dbReference type="EMBL" id="MDQ1032781.1"/>
    </source>
</evidence>
<dbReference type="EMBL" id="JAUSZI010000002">
    <property type="protein sequence ID" value="MDQ1032781.1"/>
    <property type="molecule type" value="Genomic_DNA"/>
</dbReference>
<gene>
    <name evidence="1" type="ORF">QF035_010363</name>
</gene>